<proteinExistence type="predicted"/>
<feature type="chain" id="PRO_5043672258" description="Lipoprotein" evidence="1">
    <location>
        <begin position="19"/>
        <end position="166"/>
    </location>
</feature>
<dbReference type="EMBL" id="CP157804">
    <property type="protein sequence ID" value="XBQ24097.1"/>
    <property type="molecule type" value="Genomic_DNA"/>
</dbReference>
<accession>A0AAU7N351</accession>
<feature type="signal peptide" evidence="1">
    <location>
        <begin position="1"/>
        <end position="18"/>
    </location>
</feature>
<dbReference type="RefSeq" id="WP_179383484.1">
    <property type="nucleotide sequence ID" value="NZ_CP157804.1"/>
</dbReference>
<evidence type="ECO:0000256" key="1">
    <source>
        <dbReference type="SAM" id="SignalP"/>
    </source>
</evidence>
<evidence type="ECO:0008006" key="3">
    <source>
        <dbReference type="Google" id="ProtNLM"/>
    </source>
</evidence>
<sequence>MRKLLGILILLVSLGACKKSEKAAPEVDTTALEFNYQKMPDKATINPEASAIVEQWQEFKNLNASVDVLYKATNNEDLALAIDDLIEKEKKLAEGTYPEPFDSFQLKSRQMVMRTFLYKTKASILDNQPTTESTVKVLEAYNAMRRQLNLIMNSQLDKKLILDEEA</sequence>
<name>A0AAU7N351_9FLAO</name>
<organism evidence="2">
    <name type="scientific">Flagellimonas sp. MMG031</name>
    <dbReference type="NCBI Taxonomy" id="3158549"/>
    <lineage>
        <taxon>Bacteria</taxon>
        <taxon>Pseudomonadati</taxon>
        <taxon>Bacteroidota</taxon>
        <taxon>Flavobacteriia</taxon>
        <taxon>Flavobacteriales</taxon>
        <taxon>Flavobacteriaceae</taxon>
        <taxon>Flagellimonas</taxon>
    </lineage>
</organism>
<reference evidence="2" key="1">
    <citation type="submission" date="2024-05" db="EMBL/GenBank/DDBJ databases">
        <title>Draft Genome Sequences of Flagellimonas sp. MMG031 and Marinobacter sp. MMG032 Isolated from the dinoflagellate Symbiodinium pilosum.</title>
        <authorList>
            <person name="Shikuma N.J."/>
            <person name="Farrell M.V."/>
        </authorList>
    </citation>
    <scope>NUCLEOTIDE SEQUENCE</scope>
    <source>
        <strain evidence="2">MMG031</strain>
    </source>
</reference>
<dbReference type="PROSITE" id="PS51257">
    <property type="entry name" value="PROKAR_LIPOPROTEIN"/>
    <property type="match status" value="1"/>
</dbReference>
<protein>
    <recommendedName>
        <fullName evidence="3">Lipoprotein</fullName>
    </recommendedName>
</protein>
<evidence type="ECO:0000313" key="2">
    <source>
        <dbReference type="EMBL" id="XBQ24097.1"/>
    </source>
</evidence>
<dbReference type="AlphaFoldDB" id="A0AAU7N351"/>
<keyword evidence="1" id="KW-0732">Signal</keyword>
<dbReference type="KEGG" id="fld:ABNE31_04060"/>
<gene>
    <name evidence="2" type="ORF">ABNE31_04060</name>
</gene>